<proteinExistence type="predicted"/>
<feature type="region of interest" description="Disordered" evidence="1">
    <location>
        <begin position="37"/>
        <end position="77"/>
    </location>
</feature>
<dbReference type="PROSITE" id="PS50109">
    <property type="entry name" value="HIS_KIN"/>
    <property type="match status" value="1"/>
</dbReference>
<dbReference type="EMBL" id="AP024086">
    <property type="protein sequence ID" value="BCL61571.1"/>
    <property type="molecule type" value="Genomic_DNA"/>
</dbReference>
<dbReference type="PANTHER" id="PTHR43065:SF48">
    <property type="entry name" value="HISTIDINE KINASE"/>
    <property type="match status" value="1"/>
</dbReference>
<evidence type="ECO:0000259" key="2">
    <source>
        <dbReference type="PROSITE" id="PS50109"/>
    </source>
</evidence>
<gene>
    <name evidence="3" type="ORF">DGMP_22640</name>
</gene>
<dbReference type="KEGG" id="dbk:DGMP_22640"/>
<dbReference type="InterPro" id="IPR003594">
    <property type="entry name" value="HATPase_dom"/>
</dbReference>
<dbReference type="Pfam" id="PF02518">
    <property type="entry name" value="HATPase_c"/>
    <property type="match status" value="1"/>
</dbReference>
<name>A0A8D5FUF9_9BACT</name>
<accession>A0A8D5FUF9</accession>
<dbReference type="PANTHER" id="PTHR43065">
    <property type="entry name" value="SENSOR HISTIDINE KINASE"/>
    <property type="match status" value="1"/>
</dbReference>
<dbReference type="InterPro" id="IPR005467">
    <property type="entry name" value="His_kinase_dom"/>
</dbReference>
<keyword evidence="4" id="KW-1185">Reference proteome</keyword>
<organism evidence="3 4">
    <name type="scientific">Desulfomarina profundi</name>
    <dbReference type="NCBI Taxonomy" id="2772557"/>
    <lineage>
        <taxon>Bacteria</taxon>
        <taxon>Pseudomonadati</taxon>
        <taxon>Thermodesulfobacteriota</taxon>
        <taxon>Desulfobulbia</taxon>
        <taxon>Desulfobulbales</taxon>
        <taxon>Desulfobulbaceae</taxon>
        <taxon>Desulfomarina</taxon>
    </lineage>
</organism>
<feature type="domain" description="Histidine kinase" evidence="2">
    <location>
        <begin position="1"/>
        <end position="73"/>
    </location>
</feature>
<reference evidence="3" key="1">
    <citation type="submission" date="2020-09" db="EMBL/GenBank/DDBJ databases">
        <title>Desulfogranum mesoprofundum gen. nov., sp. nov., a novel mesophilic, sulfate-reducing chemolithoautotroph isolated from a deep-sea hydrothermal vent chimney in the Suiyo Seamount.</title>
        <authorList>
            <person name="Hashimoto Y."/>
            <person name="Nakagawa S."/>
        </authorList>
    </citation>
    <scope>NUCLEOTIDE SEQUENCE</scope>
    <source>
        <strain evidence="3">KT2</strain>
    </source>
</reference>
<protein>
    <recommendedName>
        <fullName evidence="2">Histidine kinase domain-containing protein</fullName>
    </recommendedName>
</protein>
<dbReference type="Proteomes" id="UP000826725">
    <property type="component" value="Chromosome"/>
</dbReference>
<evidence type="ECO:0000313" key="3">
    <source>
        <dbReference type="EMBL" id="BCL61571.1"/>
    </source>
</evidence>
<evidence type="ECO:0000313" key="4">
    <source>
        <dbReference type="Proteomes" id="UP000826725"/>
    </source>
</evidence>
<dbReference type="AlphaFoldDB" id="A0A8D5FUF9"/>
<sequence>MLVTKQEHDWVTVTISDNGPGINPTIQQLIFEPFFSTKPVGGRDGTPHHNGKIDVSSEPGQGTSFTIRLPLGNTLPE</sequence>
<evidence type="ECO:0000256" key="1">
    <source>
        <dbReference type="SAM" id="MobiDB-lite"/>
    </source>
</evidence>